<evidence type="ECO:0000256" key="1">
    <source>
        <dbReference type="SAM" id="MobiDB-lite"/>
    </source>
</evidence>
<dbReference type="RefSeq" id="WP_271163868.1">
    <property type="nucleotide sequence ID" value="NZ_BSFD01000001.1"/>
</dbReference>
<sequence>MRLLAVVGIVVLIWLVGLFAFAHRVRELTPAEDPVAADAIVALTGPSAERVNAAIRLLEQGKGQRVLISGVNREVRRRELRELTPGSSRLFNCCVDLGFEAEDTVGNAQEIAAWARSKGYDDLIVVTSDYHMPRSLVEIRGQLPGVKLTPYAVSTPSLDNRHWWRATVTARRMTLEYMKYLAALGREGVRRLSRDAPVSDVGSDVGSDIPVSDLPPEKAPA</sequence>
<dbReference type="CDD" id="cd06259">
    <property type="entry name" value="YdcF-like"/>
    <property type="match status" value="1"/>
</dbReference>
<gene>
    <name evidence="3" type="ORF">GCM10017620_04780</name>
</gene>
<dbReference type="Pfam" id="PF02698">
    <property type="entry name" value="DUF218"/>
    <property type="match status" value="1"/>
</dbReference>
<dbReference type="EMBL" id="BSFD01000001">
    <property type="protein sequence ID" value="GLK47505.1"/>
    <property type="molecule type" value="Genomic_DNA"/>
</dbReference>
<dbReference type="PANTHER" id="PTHR30336:SF4">
    <property type="entry name" value="ENVELOPE BIOGENESIS FACTOR ELYC"/>
    <property type="match status" value="1"/>
</dbReference>
<dbReference type="Proteomes" id="UP001143509">
    <property type="component" value="Unassembled WGS sequence"/>
</dbReference>
<reference evidence="3" key="2">
    <citation type="submission" date="2023-01" db="EMBL/GenBank/DDBJ databases">
        <authorList>
            <person name="Sun Q."/>
            <person name="Evtushenko L."/>
        </authorList>
    </citation>
    <scope>NUCLEOTIDE SEQUENCE</scope>
    <source>
        <strain evidence="3">VKM B-1499</strain>
    </source>
</reference>
<dbReference type="InterPro" id="IPR051599">
    <property type="entry name" value="Cell_Envelope_Assoc"/>
</dbReference>
<evidence type="ECO:0000313" key="3">
    <source>
        <dbReference type="EMBL" id="GLK47505.1"/>
    </source>
</evidence>
<feature type="domain" description="DUF218" evidence="2">
    <location>
        <begin position="38"/>
        <end position="163"/>
    </location>
</feature>
<organism evidence="3 4">
    <name type="scientific">Brevundimonas intermedia</name>
    <dbReference type="NCBI Taxonomy" id="74315"/>
    <lineage>
        <taxon>Bacteria</taxon>
        <taxon>Pseudomonadati</taxon>
        <taxon>Pseudomonadota</taxon>
        <taxon>Alphaproteobacteria</taxon>
        <taxon>Caulobacterales</taxon>
        <taxon>Caulobacteraceae</taxon>
        <taxon>Brevundimonas</taxon>
    </lineage>
</organism>
<proteinExistence type="predicted"/>
<keyword evidence="4" id="KW-1185">Reference proteome</keyword>
<evidence type="ECO:0000313" key="4">
    <source>
        <dbReference type="Proteomes" id="UP001143509"/>
    </source>
</evidence>
<evidence type="ECO:0000259" key="2">
    <source>
        <dbReference type="Pfam" id="PF02698"/>
    </source>
</evidence>
<accession>A0ABQ5T5U2</accession>
<comment type="caution">
    <text evidence="3">The sequence shown here is derived from an EMBL/GenBank/DDBJ whole genome shotgun (WGS) entry which is preliminary data.</text>
</comment>
<reference evidence="3" key="1">
    <citation type="journal article" date="2014" name="Int. J. Syst. Evol. Microbiol.">
        <title>Complete genome of a new Firmicutes species belonging to the dominant human colonic microbiota ('Ruminococcus bicirculans') reveals two chromosomes and a selective capacity to utilize plant glucans.</title>
        <authorList>
            <consortium name="NISC Comparative Sequencing Program"/>
            <person name="Wegmann U."/>
            <person name="Louis P."/>
            <person name="Goesmann A."/>
            <person name="Henrissat B."/>
            <person name="Duncan S.H."/>
            <person name="Flint H.J."/>
        </authorList>
    </citation>
    <scope>NUCLEOTIDE SEQUENCE</scope>
    <source>
        <strain evidence="3">VKM B-1499</strain>
    </source>
</reference>
<feature type="region of interest" description="Disordered" evidence="1">
    <location>
        <begin position="195"/>
        <end position="221"/>
    </location>
</feature>
<dbReference type="InterPro" id="IPR003848">
    <property type="entry name" value="DUF218"/>
</dbReference>
<dbReference type="PANTHER" id="PTHR30336">
    <property type="entry name" value="INNER MEMBRANE PROTEIN, PROBABLE PERMEASE"/>
    <property type="match status" value="1"/>
</dbReference>
<protein>
    <recommendedName>
        <fullName evidence="2">DUF218 domain-containing protein</fullName>
    </recommendedName>
</protein>
<name>A0ABQ5T5U2_9CAUL</name>